<protein>
    <recommendedName>
        <fullName evidence="3">Adhesin</fullName>
    </recommendedName>
</protein>
<accession>A0A4R3NLW8</accession>
<dbReference type="EMBL" id="SMAS01000007">
    <property type="protein sequence ID" value="TCT31547.1"/>
    <property type="molecule type" value="Genomic_DNA"/>
</dbReference>
<sequence>MKALIFKNSLAFNFILSVLLLSIGAYSYGDYSPQIINPADGYKIKLYAYSAIAQTPIIGSDGKPYYKVGNDIAINSNAASSSGSVKCVGKVWGTSGYQHISYKNAYHRLFNYTPPAGFTLNNRPVYRVNNNVVMTVQSNISNWTNIPGGACADLETSSRAEDVSVFEVQFPITFTFYINEKIIDGQIMIAAMDLAGYVRAFVQPLAQPTFNSWHINEATAPVRLEASQLNVNSSCTTSTSTGQVGTVNLRHGQLNTLKYDSKVTEKVNYTCKFSTLTKVRLRLDYAKDGDPQKRLPLVNKVTKEKIYTTLMMTDDTTGQSGLDMNVDIQNLKTISINSHLQGTNAPAGDYQGSAWLIATFI</sequence>
<dbReference type="RefSeq" id="WP_243699005.1">
    <property type="nucleotide sequence ID" value="NZ_SMAS01000007.1"/>
</dbReference>
<evidence type="ECO:0000313" key="1">
    <source>
        <dbReference type="EMBL" id="TCT31547.1"/>
    </source>
</evidence>
<dbReference type="AlphaFoldDB" id="A0A4R3NLW8"/>
<name>A0A4R3NLW8_9GAMM</name>
<comment type="caution">
    <text evidence="1">The sequence shown here is derived from an EMBL/GenBank/DDBJ whole genome shotgun (WGS) entry which is preliminary data.</text>
</comment>
<dbReference type="GO" id="GO:0007155">
    <property type="term" value="P:cell adhesion"/>
    <property type="evidence" value="ECO:0007669"/>
    <property type="project" value="InterPro"/>
</dbReference>
<evidence type="ECO:0008006" key="3">
    <source>
        <dbReference type="Google" id="ProtNLM"/>
    </source>
</evidence>
<dbReference type="GO" id="GO:0009289">
    <property type="term" value="C:pilus"/>
    <property type="evidence" value="ECO:0007669"/>
    <property type="project" value="InterPro"/>
</dbReference>
<dbReference type="Gene3D" id="2.60.40.1090">
    <property type="entry name" value="Fimbrial-type adhesion domain"/>
    <property type="match status" value="1"/>
</dbReference>
<evidence type="ECO:0000313" key="2">
    <source>
        <dbReference type="Proteomes" id="UP000295055"/>
    </source>
</evidence>
<dbReference type="InterPro" id="IPR036937">
    <property type="entry name" value="Adhesion_dom_fimbrial_sf"/>
</dbReference>
<reference evidence="1 2" key="1">
    <citation type="submission" date="2019-03" db="EMBL/GenBank/DDBJ databases">
        <title>Genomic analyses of the natural microbiome of Caenorhabditis elegans.</title>
        <authorList>
            <person name="Samuel B."/>
        </authorList>
    </citation>
    <scope>NUCLEOTIDE SEQUENCE [LARGE SCALE GENOMIC DNA]</scope>
    <source>
        <strain evidence="1 2">JUb102</strain>
    </source>
</reference>
<dbReference type="Proteomes" id="UP000295055">
    <property type="component" value="Unassembled WGS sequence"/>
</dbReference>
<organism evidence="1 2">
    <name type="scientific">Providencia alcalifaciens</name>
    <dbReference type="NCBI Taxonomy" id="126385"/>
    <lineage>
        <taxon>Bacteria</taxon>
        <taxon>Pseudomonadati</taxon>
        <taxon>Pseudomonadota</taxon>
        <taxon>Gammaproteobacteria</taxon>
        <taxon>Enterobacterales</taxon>
        <taxon>Morganellaceae</taxon>
        <taxon>Providencia</taxon>
    </lineage>
</organism>
<gene>
    <name evidence="1" type="ORF">EC835_10775</name>
</gene>
<proteinExistence type="predicted"/>